<sequence length="196" mass="22386">MAINLQVFPIGWFEQNANVIADPVQTTVIYHTLKTLRIMSVLQLFTRIGINCTFCFRLWELNDMIQSHKVQQSSMYPKQNHPAAAAFVIIAIMLVVFVEESLRTSTSACSKHPECAVNAHRWTIVDNDSLMQCPCLMLIDRDIAPKTYAEWLNPKNVTEKVAQLAATGDLQTLQLTNRHLSALPDELRRCRNLRYL</sequence>
<dbReference type="EMBL" id="BSXW01000250">
    <property type="protein sequence ID" value="GMF16386.1"/>
    <property type="molecule type" value="Genomic_DNA"/>
</dbReference>
<accession>A0A9W6TNZ4</accession>
<evidence type="ECO:0000313" key="1">
    <source>
        <dbReference type="EMBL" id="GMF16386.1"/>
    </source>
</evidence>
<gene>
    <name evidence="1" type="ORF">Plil01_000582300</name>
</gene>
<reference evidence="1" key="1">
    <citation type="submission" date="2023-04" db="EMBL/GenBank/DDBJ databases">
        <title>Phytophthora lilii NBRC 32176.</title>
        <authorList>
            <person name="Ichikawa N."/>
            <person name="Sato H."/>
            <person name="Tonouchi N."/>
        </authorList>
    </citation>
    <scope>NUCLEOTIDE SEQUENCE</scope>
    <source>
        <strain evidence="1">NBRC 32176</strain>
    </source>
</reference>
<dbReference type="AlphaFoldDB" id="A0A9W6TNZ4"/>
<dbReference type="Proteomes" id="UP001165083">
    <property type="component" value="Unassembled WGS sequence"/>
</dbReference>
<keyword evidence="2" id="KW-1185">Reference proteome</keyword>
<organism evidence="1 2">
    <name type="scientific">Phytophthora lilii</name>
    <dbReference type="NCBI Taxonomy" id="2077276"/>
    <lineage>
        <taxon>Eukaryota</taxon>
        <taxon>Sar</taxon>
        <taxon>Stramenopiles</taxon>
        <taxon>Oomycota</taxon>
        <taxon>Peronosporomycetes</taxon>
        <taxon>Peronosporales</taxon>
        <taxon>Peronosporaceae</taxon>
        <taxon>Phytophthora</taxon>
    </lineage>
</organism>
<comment type="caution">
    <text evidence="1">The sequence shown here is derived from an EMBL/GenBank/DDBJ whole genome shotgun (WGS) entry which is preliminary data.</text>
</comment>
<dbReference type="OrthoDB" id="123454at2759"/>
<proteinExistence type="predicted"/>
<evidence type="ECO:0000313" key="2">
    <source>
        <dbReference type="Proteomes" id="UP001165083"/>
    </source>
</evidence>
<name>A0A9W6TNZ4_9STRA</name>
<protein>
    <submittedName>
        <fullName evidence="1">Unnamed protein product</fullName>
    </submittedName>
</protein>